<feature type="domain" description="PH" evidence="4">
    <location>
        <begin position="266"/>
        <end position="360"/>
    </location>
</feature>
<dbReference type="OrthoDB" id="2963168at2759"/>
<dbReference type="PANTHER" id="PTHR14187:SF5">
    <property type="entry name" value="HEAT SHOCK 70 KDA PROTEIN 12A"/>
    <property type="match status" value="1"/>
</dbReference>
<dbReference type="AlphaFoldDB" id="A0A8B6DCN3"/>
<dbReference type="PROSITE" id="PS50003">
    <property type="entry name" value="PH_DOMAIN"/>
    <property type="match status" value="1"/>
</dbReference>
<evidence type="ECO:0000256" key="1">
    <source>
        <dbReference type="ARBA" id="ARBA00007381"/>
    </source>
</evidence>
<dbReference type="Pfam" id="PF00169">
    <property type="entry name" value="PH"/>
    <property type="match status" value="1"/>
</dbReference>
<proteinExistence type="inferred from homology"/>
<dbReference type="CDD" id="cd10229">
    <property type="entry name" value="ASKHA_NBD_HSP70_HSPA12"/>
    <property type="match status" value="1"/>
</dbReference>
<evidence type="ECO:0000313" key="6">
    <source>
        <dbReference type="Proteomes" id="UP000596742"/>
    </source>
</evidence>
<name>A0A8B6DCN3_MYTGA</name>
<dbReference type="Gene3D" id="3.90.640.10">
    <property type="entry name" value="Actin, Chain A, domain 4"/>
    <property type="match status" value="1"/>
</dbReference>
<dbReference type="SMART" id="SM00233">
    <property type="entry name" value="PH"/>
    <property type="match status" value="1"/>
</dbReference>
<keyword evidence="6" id="KW-1185">Reference proteome</keyword>
<organism evidence="5 6">
    <name type="scientific">Mytilus galloprovincialis</name>
    <name type="common">Mediterranean mussel</name>
    <dbReference type="NCBI Taxonomy" id="29158"/>
    <lineage>
        <taxon>Eukaryota</taxon>
        <taxon>Metazoa</taxon>
        <taxon>Spiralia</taxon>
        <taxon>Lophotrochozoa</taxon>
        <taxon>Mollusca</taxon>
        <taxon>Bivalvia</taxon>
        <taxon>Autobranchia</taxon>
        <taxon>Pteriomorphia</taxon>
        <taxon>Mytilida</taxon>
        <taxon>Mytiloidea</taxon>
        <taxon>Mytilidae</taxon>
        <taxon>Mytilinae</taxon>
        <taxon>Mytilus</taxon>
    </lineage>
</organism>
<sequence length="921" mass="105493">MSYKEDPRYAQIIVFYCDVAQYIIREFALLTIQKYKYSDWLEFLHQNIHNIYHLWKHNTTCCQCSRDILRVSNKKPILQEKQINLLLTTDGPANPDHCIMCIGDHEQHIEQNCLSKVSVIPTCSIESIDVSLLVILLRNCDGTKHDYEKNRDILSALIEVRNELSYAPGTELGNEKYQQLWGKLTSTVLKLAEICSAKTNASVELVQRQIKECQDRCGTTEQMHKAEQSWENLRHQIVHDTVKALQRSMSVSKNDCSGVQLAETLRLMKTSLLQKLRKRQKYDEFWFVLRSSGLLEYYTENPVEKEVMPLQSINILKYTEIKREKDNTFKLIIGNKKLKLKASSEESREKWMKAIQAVQNHQFSNTIPIQVVAAIDFRTTFSGAAISTKSMFESNPLRVENIQLDKKKAYHKTQTSVLFNRDEFVAFGEQAERKYKTLSLKGQADDLFYFRNFKMQLHGEKLSKSMKLRTIDGKEKSCIIVIAACIEHIKEKANERIKQMNKSIGDIDIHWVLTVPAIWSEQARQFMIKAAEKTGIDRDNLSLALEPECAAVYCKHDELVKDENEINSSLQSFKPGSRFMVVDLGGGTVDITVSEVLESGKMKEISKASGGKWGGDTINKKIVDVMNEIFGPKMNKMRTDEMNSYLELLADIESAKRDYDDEDDFTIRLPEFLQEEVNVDKLAGKFGNNIVLGKGKKHLLFSQEKMKDIFSKCISDITKHITSLLEEAIGVSEIILVGGYASSPIVQTAFREEFGQKFKLIIPQNPEIVVLTGAVMSGHSKEPITGRVAKNNYGLGIRASVDPVDRNLLIGNDRHKKIFHLLIEKGRRMDVGKYVESCKIKVDDSTQLDSIELYITKSDNPEHEININNFTKIGTIKFKLPKLRKPTIFAVSLWYDETEFRVMAEDENTNLQFEGIIQYFE</sequence>
<dbReference type="InterPro" id="IPR001849">
    <property type="entry name" value="PH_domain"/>
</dbReference>
<dbReference type="Gene3D" id="3.30.420.40">
    <property type="match status" value="2"/>
</dbReference>
<dbReference type="Proteomes" id="UP000596742">
    <property type="component" value="Unassembled WGS sequence"/>
</dbReference>
<dbReference type="InterPro" id="IPR013126">
    <property type="entry name" value="Hsp_70_fam"/>
</dbReference>
<evidence type="ECO:0000256" key="2">
    <source>
        <dbReference type="ARBA" id="ARBA00022741"/>
    </source>
</evidence>
<keyword evidence="3" id="KW-0067">ATP-binding</keyword>
<dbReference type="GO" id="GO:0005524">
    <property type="term" value="F:ATP binding"/>
    <property type="evidence" value="ECO:0007669"/>
    <property type="project" value="UniProtKB-KW"/>
</dbReference>
<dbReference type="SUPFAM" id="SSF50729">
    <property type="entry name" value="PH domain-like"/>
    <property type="match status" value="1"/>
</dbReference>
<comment type="similarity">
    <text evidence="1">Belongs to the heat shock protein 70 family.</text>
</comment>
<gene>
    <name evidence="5" type="ORF">MGAL_10B043943</name>
</gene>
<dbReference type="InterPro" id="IPR011993">
    <property type="entry name" value="PH-like_dom_sf"/>
</dbReference>
<dbReference type="EMBL" id="UYJE01003140">
    <property type="protein sequence ID" value="VDI16924.1"/>
    <property type="molecule type" value="Genomic_DNA"/>
</dbReference>
<dbReference type="PANTHER" id="PTHR14187">
    <property type="entry name" value="ALPHA KINASE/ELONGATION FACTOR 2 KINASE"/>
    <property type="match status" value="1"/>
</dbReference>
<keyword evidence="2" id="KW-0547">Nucleotide-binding</keyword>
<reference evidence="5" key="1">
    <citation type="submission" date="2018-11" db="EMBL/GenBank/DDBJ databases">
        <authorList>
            <person name="Alioto T."/>
            <person name="Alioto T."/>
        </authorList>
    </citation>
    <scope>NUCLEOTIDE SEQUENCE</scope>
</reference>
<dbReference type="SUPFAM" id="SSF53067">
    <property type="entry name" value="Actin-like ATPase domain"/>
    <property type="match status" value="2"/>
</dbReference>
<evidence type="ECO:0000256" key="3">
    <source>
        <dbReference type="ARBA" id="ARBA00022840"/>
    </source>
</evidence>
<dbReference type="Gene3D" id="2.30.29.30">
    <property type="entry name" value="Pleckstrin-homology domain (PH domain)/Phosphotyrosine-binding domain (PTB)"/>
    <property type="match status" value="1"/>
</dbReference>
<dbReference type="InterPro" id="IPR043129">
    <property type="entry name" value="ATPase_NBD"/>
</dbReference>
<accession>A0A8B6DCN3</accession>
<dbReference type="Pfam" id="PF00012">
    <property type="entry name" value="HSP70"/>
    <property type="match status" value="1"/>
</dbReference>
<evidence type="ECO:0000259" key="4">
    <source>
        <dbReference type="PROSITE" id="PS50003"/>
    </source>
</evidence>
<evidence type="ECO:0000313" key="5">
    <source>
        <dbReference type="EMBL" id="VDI16924.1"/>
    </source>
</evidence>
<comment type="caution">
    <text evidence="5">The sequence shown here is derived from an EMBL/GenBank/DDBJ whole genome shotgun (WGS) entry which is preliminary data.</text>
</comment>
<dbReference type="GO" id="GO:0140662">
    <property type="term" value="F:ATP-dependent protein folding chaperone"/>
    <property type="evidence" value="ECO:0007669"/>
    <property type="project" value="InterPro"/>
</dbReference>
<protein>
    <recommendedName>
        <fullName evidence="4">PH domain-containing protein</fullName>
    </recommendedName>
</protein>